<name>A0A650CMB6_9CREN</name>
<dbReference type="KEGG" id="sazo:D1868_02630"/>
<accession>A0A650CMB6</accession>
<organism evidence="2 3">
    <name type="scientific">Stygiolobus azoricus</name>
    <dbReference type="NCBI Taxonomy" id="41675"/>
    <lineage>
        <taxon>Archaea</taxon>
        <taxon>Thermoproteota</taxon>
        <taxon>Thermoprotei</taxon>
        <taxon>Sulfolobales</taxon>
        <taxon>Sulfolobaceae</taxon>
        <taxon>Stygiolobus</taxon>
    </lineage>
</organism>
<dbReference type="Proteomes" id="UP000423396">
    <property type="component" value="Chromosome"/>
</dbReference>
<proteinExistence type="predicted"/>
<dbReference type="GeneID" id="42797933"/>
<gene>
    <name evidence="2" type="ORF">D1868_02630</name>
</gene>
<feature type="domain" description="TRASH transcription regulator C-terminal prokaryotic" evidence="1">
    <location>
        <begin position="12"/>
        <end position="45"/>
    </location>
</feature>
<reference evidence="2 3" key="1">
    <citation type="submission" date="2019-10" db="EMBL/GenBank/DDBJ databases">
        <title>Genome Sequences from Six Type Strain Members of the Archaeal Family Sulfolobaceae: Acidianus ambivalens, Acidianus infernus, Metallosphaera prunae, Stygiolobus azoricus, Sulfolobus metallicus, and Sulfurisphaera ohwakuensis.</title>
        <authorList>
            <person name="Counts J.A."/>
            <person name="Kelly R.M."/>
        </authorList>
    </citation>
    <scope>NUCLEOTIDE SEQUENCE [LARGE SCALE GENOMIC DNA]</scope>
    <source>
        <strain evidence="2 3">FC6</strain>
    </source>
</reference>
<keyword evidence="3" id="KW-1185">Reference proteome</keyword>
<dbReference type="AlphaFoldDB" id="A0A650CMB6"/>
<protein>
    <submittedName>
        <fullName evidence="2">TRASH domain-containing protein</fullName>
    </submittedName>
</protein>
<dbReference type="RefSeq" id="WP_156005258.1">
    <property type="nucleotide sequence ID" value="NZ_CP045483.1"/>
</dbReference>
<evidence type="ECO:0000313" key="3">
    <source>
        <dbReference type="Proteomes" id="UP000423396"/>
    </source>
</evidence>
<sequence>MPMQLDVHTNALRCSWCGKFIHGEPITVKTCCNNKPWVFCSKQCYNIWVREWLKRQEQRTGERRKTLL</sequence>
<evidence type="ECO:0000259" key="1">
    <source>
        <dbReference type="Pfam" id="PF08394"/>
    </source>
</evidence>
<evidence type="ECO:0000313" key="2">
    <source>
        <dbReference type="EMBL" id="QGR18991.1"/>
    </source>
</evidence>
<dbReference type="OrthoDB" id="33200at2157"/>
<dbReference type="EMBL" id="CP045483">
    <property type="protein sequence ID" value="QGR18991.1"/>
    <property type="molecule type" value="Genomic_DNA"/>
</dbReference>
<dbReference type="InterPro" id="IPR013603">
    <property type="entry name" value="TRASH_TR_C_prok"/>
</dbReference>
<dbReference type="Pfam" id="PF08394">
    <property type="entry name" value="Arc_trans_TRASH"/>
    <property type="match status" value="1"/>
</dbReference>